<proteinExistence type="predicted"/>
<dbReference type="InterPro" id="IPR005174">
    <property type="entry name" value="KIB1-4_b-propeller"/>
</dbReference>
<dbReference type="EMBL" id="OIVN01003082">
    <property type="protein sequence ID" value="SPD08675.1"/>
    <property type="molecule type" value="Genomic_DNA"/>
</dbReference>
<feature type="domain" description="F-box" evidence="1">
    <location>
        <begin position="11"/>
        <end position="62"/>
    </location>
</feature>
<dbReference type="SUPFAM" id="SSF81383">
    <property type="entry name" value="F-box domain"/>
    <property type="match status" value="1"/>
</dbReference>
<dbReference type="InterPro" id="IPR001810">
    <property type="entry name" value="F-box_dom"/>
</dbReference>
<protein>
    <recommendedName>
        <fullName evidence="1">F-box domain-containing protein</fullName>
    </recommendedName>
</protein>
<accession>A0A2N9H9S3</accession>
<dbReference type="InterPro" id="IPR050942">
    <property type="entry name" value="F-box_BR-signaling"/>
</dbReference>
<dbReference type="PANTHER" id="PTHR44259:SF15">
    <property type="entry name" value="F-BOX PROTEIN KIB2-RELATED"/>
    <property type="match status" value="1"/>
</dbReference>
<evidence type="ECO:0000313" key="2">
    <source>
        <dbReference type="EMBL" id="SPD08675.1"/>
    </source>
</evidence>
<dbReference type="CDD" id="cd09917">
    <property type="entry name" value="F-box_SF"/>
    <property type="match status" value="1"/>
</dbReference>
<dbReference type="AlphaFoldDB" id="A0A2N9H9S3"/>
<evidence type="ECO:0000259" key="1">
    <source>
        <dbReference type="PROSITE" id="PS50181"/>
    </source>
</evidence>
<dbReference type="Pfam" id="PF00646">
    <property type="entry name" value="F-box"/>
    <property type="match status" value="1"/>
</dbReference>
<dbReference type="PANTHER" id="PTHR44259">
    <property type="entry name" value="OS07G0183000 PROTEIN-RELATED"/>
    <property type="match status" value="1"/>
</dbReference>
<dbReference type="Gene3D" id="1.20.1280.50">
    <property type="match status" value="1"/>
</dbReference>
<dbReference type="InterPro" id="IPR036047">
    <property type="entry name" value="F-box-like_dom_sf"/>
</dbReference>
<name>A0A2N9H9S3_FAGSY</name>
<sequence length="329" mass="37863">MPNMTHPHKKGRTISDLPTEVLDIILTKLPFVDTIRSSAVCSSWNSATTQAPLCPQTPWLMLPSDQEDDFTTRRFFNLAENKVYKMKNVFEGLGNDVWCVGSSHGWLVILDDEANPHLFNPFSRVQIQLPLFTNELANVNNLRKSFITKAILLADPSRSNDFVVVMIYDYDFASRLAFYKQGDKTWTKLVGANQDYCDIICHDNQLYALADNRSVEVWEFQSSPTKIMSIEPSILPKDVDKFPRNNNISTKFYLVKTSNDDVLFIERFIGNFVNAQGLVVDESYLLSSDDTQPLVCPYRTKMFFVFKLDFKQKRWEKMESLKDQSVFLG</sequence>
<dbReference type="PROSITE" id="PS50181">
    <property type="entry name" value="FBOX"/>
    <property type="match status" value="1"/>
</dbReference>
<dbReference type="SMART" id="SM00256">
    <property type="entry name" value="FBOX"/>
    <property type="match status" value="1"/>
</dbReference>
<reference evidence="2" key="1">
    <citation type="submission" date="2018-02" db="EMBL/GenBank/DDBJ databases">
        <authorList>
            <person name="Cohen D.B."/>
            <person name="Kent A.D."/>
        </authorList>
    </citation>
    <scope>NUCLEOTIDE SEQUENCE</scope>
</reference>
<organism evidence="2">
    <name type="scientific">Fagus sylvatica</name>
    <name type="common">Beechnut</name>
    <dbReference type="NCBI Taxonomy" id="28930"/>
    <lineage>
        <taxon>Eukaryota</taxon>
        <taxon>Viridiplantae</taxon>
        <taxon>Streptophyta</taxon>
        <taxon>Embryophyta</taxon>
        <taxon>Tracheophyta</taxon>
        <taxon>Spermatophyta</taxon>
        <taxon>Magnoliopsida</taxon>
        <taxon>eudicotyledons</taxon>
        <taxon>Gunneridae</taxon>
        <taxon>Pentapetalae</taxon>
        <taxon>rosids</taxon>
        <taxon>fabids</taxon>
        <taxon>Fagales</taxon>
        <taxon>Fagaceae</taxon>
        <taxon>Fagus</taxon>
    </lineage>
</organism>
<dbReference type="Pfam" id="PF03478">
    <property type="entry name" value="Beta-prop_KIB1-4"/>
    <property type="match status" value="1"/>
</dbReference>
<gene>
    <name evidence="2" type="ORF">FSB_LOCUS36557</name>
</gene>